<evidence type="ECO:0000259" key="9">
    <source>
        <dbReference type="Pfam" id="PF13742"/>
    </source>
</evidence>
<dbReference type="CDD" id="cd04489">
    <property type="entry name" value="ExoVII_LU_OBF"/>
    <property type="match status" value="1"/>
</dbReference>
<keyword evidence="2 5" id="KW-0540">Nuclease</keyword>
<keyword evidence="4 5" id="KW-0269">Exonuclease</keyword>
<dbReference type="InterPro" id="IPR025824">
    <property type="entry name" value="OB-fold_nuc-bd_dom"/>
</dbReference>
<evidence type="ECO:0000313" key="11">
    <source>
        <dbReference type="Proteomes" id="UP001259982"/>
    </source>
</evidence>
<comment type="subcellular location">
    <subcellularLocation>
        <location evidence="5 6">Cytoplasm</location>
    </subcellularLocation>
</comment>
<evidence type="ECO:0000256" key="7">
    <source>
        <dbReference type="SAM" id="Coils"/>
    </source>
</evidence>
<sequence>MTDSASTRTIYQVSELVTAARELLEHSFPLLWVEGEVSNLARPRSGHWYFTLKDDQAQVRCAMFANRNRRVAQPPEDGDRVQARARVSLYPARGEFQLIIEHLEDAGAGELQRAFEALRNRLADEGLFDDSRKRPLPPVPRCIGVVTSATGAALRDVLSVLRRRYPVARVVIYPTAVQGANAAGDIVRMLERAGERGDCDVLLLVRGGGSLEDLQAFNEETVARALRACPVPVISGVGHEVDITIADFAADVRAATPSAAAELVCPDLDEWHQRLGALMRRSHTSLQRRMARLDQRLTGLHTRLARRHPARTLEQRMQRVDELEQRLRRLARRRHQEAGQRLHGLTRRLQSHHPDTALRVARSSLAGLERRLGMAMQARLGNEHHRWRLATRALDAVSPLNTLTRGYAIVRDEQQRVITDAADASPGDNMQVRLRRGGLVCRVTGTIAQDPDSGDKV</sequence>
<reference evidence="10 11" key="1">
    <citation type="submission" date="2023-09" db="EMBL/GenBank/DDBJ databases">
        <authorList>
            <person name="Rey-Velasco X."/>
        </authorList>
    </citation>
    <scope>NUCLEOTIDE SEQUENCE [LARGE SCALE GENOMIC DNA]</scope>
    <source>
        <strain evidence="10 11">P385</strain>
    </source>
</reference>
<evidence type="ECO:0000259" key="8">
    <source>
        <dbReference type="Pfam" id="PF02601"/>
    </source>
</evidence>
<evidence type="ECO:0000256" key="4">
    <source>
        <dbReference type="ARBA" id="ARBA00022839"/>
    </source>
</evidence>
<keyword evidence="3 5" id="KW-0378">Hydrolase</keyword>
<dbReference type="Pfam" id="PF02601">
    <property type="entry name" value="Exonuc_VII_L"/>
    <property type="match status" value="1"/>
</dbReference>
<dbReference type="Pfam" id="PF13742">
    <property type="entry name" value="tRNA_anti_2"/>
    <property type="match status" value="1"/>
</dbReference>
<dbReference type="RefSeq" id="WP_311659486.1">
    <property type="nucleotide sequence ID" value="NZ_JAVRHY010000011.1"/>
</dbReference>
<dbReference type="PANTHER" id="PTHR30008:SF0">
    <property type="entry name" value="EXODEOXYRIBONUCLEASE 7 LARGE SUBUNIT"/>
    <property type="match status" value="1"/>
</dbReference>
<dbReference type="NCBIfam" id="TIGR00237">
    <property type="entry name" value="xseA"/>
    <property type="match status" value="1"/>
</dbReference>
<feature type="coiled-coil region" evidence="7">
    <location>
        <begin position="310"/>
        <end position="340"/>
    </location>
</feature>
<proteinExistence type="inferred from homology"/>
<dbReference type="Proteomes" id="UP001259982">
    <property type="component" value="Unassembled WGS sequence"/>
</dbReference>
<keyword evidence="1 5" id="KW-0963">Cytoplasm</keyword>
<comment type="similarity">
    <text evidence="5 6">Belongs to the XseA family.</text>
</comment>
<evidence type="ECO:0000256" key="6">
    <source>
        <dbReference type="RuleBase" id="RU004355"/>
    </source>
</evidence>
<feature type="domain" description="Exonuclease VII large subunit C-terminal" evidence="8">
    <location>
        <begin position="127"/>
        <end position="441"/>
    </location>
</feature>
<dbReference type="EMBL" id="JAVRHY010000011">
    <property type="protein sequence ID" value="MDT0619143.1"/>
    <property type="molecule type" value="Genomic_DNA"/>
</dbReference>
<comment type="caution">
    <text evidence="10">The sequence shown here is derived from an EMBL/GenBank/DDBJ whole genome shotgun (WGS) entry which is preliminary data.</text>
</comment>
<gene>
    <name evidence="5 10" type="primary">xseA</name>
    <name evidence="10" type="ORF">RM531_11720</name>
</gene>
<comment type="function">
    <text evidence="5">Bidirectionally degrades single-stranded DNA into large acid-insoluble oligonucleotides, which are then degraded further into small acid-soluble oligonucleotides.</text>
</comment>
<dbReference type="GO" id="GO:0008855">
    <property type="term" value="F:exodeoxyribonuclease VII activity"/>
    <property type="evidence" value="ECO:0007669"/>
    <property type="project" value="UniProtKB-EC"/>
</dbReference>
<comment type="catalytic activity">
    <reaction evidence="5 6">
        <text>Exonucleolytic cleavage in either 5'- to 3'- or 3'- to 5'-direction to yield nucleoside 5'-phosphates.</text>
        <dbReference type="EC" id="3.1.11.6"/>
    </reaction>
</comment>
<dbReference type="EC" id="3.1.11.6" evidence="5"/>
<dbReference type="InterPro" id="IPR020579">
    <property type="entry name" value="Exonuc_VII_lsu_C"/>
</dbReference>
<evidence type="ECO:0000256" key="1">
    <source>
        <dbReference type="ARBA" id="ARBA00022490"/>
    </source>
</evidence>
<keyword evidence="11" id="KW-1185">Reference proteome</keyword>
<accession>A0ABU3BAG0</accession>
<name>A0ABU3BAG0_9GAMM</name>
<comment type="subunit">
    <text evidence="5">Heterooligomer composed of large and small subunits.</text>
</comment>
<protein>
    <recommendedName>
        <fullName evidence="5">Exodeoxyribonuclease 7 large subunit</fullName>
        <ecNumber evidence="5">3.1.11.6</ecNumber>
    </recommendedName>
    <alternativeName>
        <fullName evidence="5">Exodeoxyribonuclease VII large subunit</fullName>
        <shortName evidence="5">Exonuclease VII large subunit</shortName>
    </alternativeName>
</protein>
<feature type="domain" description="OB-fold nucleic acid binding" evidence="9">
    <location>
        <begin position="11"/>
        <end position="103"/>
    </location>
</feature>
<organism evidence="10 11">
    <name type="scientific">Spectribacter acetivorans</name>
    <dbReference type="NCBI Taxonomy" id="3075603"/>
    <lineage>
        <taxon>Bacteria</taxon>
        <taxon>Pseudomonadati</taxon>
        <taxon>Pseudomonadota</taxon>
        <taxon>Gammaproteobacteria</taxon>
        <taxon>Salinisphaerales</taxon>
        <taxon>Salinisphaeraceae</taxon>
        <taxon>Spectribacter</taxon>
    </lineage>
</organism>
<evidence type="ECO:0000256" key="3">
    <source>
        <dbReference type="ARBA" id="ARBA00022801"/>
    </source>
</evidence>
<keyword evidence="7" id="KW-0175">Coiled coil</keyword>
<evidence type="ECO:0000313" key="10">
    <source>
        <dbReference type="EMBL" id="MDT0619143.1"/>
    </source>
</evidence>
<dbReference type="HAMAP" id="MF_00378">
    <property type="entry name" value="Exonuc_7_L"/>
    <property type="match status" value="1"/>
</dbReference>
<evidence type="ECO:0000256" key="5">
    <source>
        <dbReference type="HAMAP-Rule" id="MF_00378"/>
    </source>
</evidence>
<dbReference type="Gene3D" id="2.40.50.1010">
    <property type="match status" value="1"/>
</dbReference>
<evidence type="ECO:0000256" key="2">
    <source>
        <dbReference type="ARBA" id="ARBA00022722"/>
    </source>
</evidence>
<dbReference type="PANTHER" id="PTHR30008">
    <property type="entry name" value="EXODEOXYRIBONUCLEASE 7 LARGE SUBUNIT"/>
    <property type="match status" value="1"/>
</dbReference>
<dbReference type="InterPro" id="IPR003753">
    <property type="entry name" value="Exonuc_VII_L"/>
</dbReference>